<evidence type="ECO:0000313" key="3">
    <source>
        <dbReference type="EMBL" id="CAF3709093.1"/>
    </source>
</evidence>
<protein>
    <submittedName>
        <fullName evidence="2">Uncharacterized protein</fullName>
    </submittedName>
</protein>
<sequence length="705" mass="81884">MHRCLLDFIIMTSEKCQHFSSNEIQCQKNLFGLCFHCNLRMCMDHLQQHIEELSTIQEKFHLLIDKTIERKTSLLSIQAPRPVEQDFLRLREQLDKWYEQKCQQITSQMVHGAKFNRLKTKYLNDVNAFLSRQKNKQQVNKVDLDEATLYGAILDASIEQLSRISNRTCPTFAEIMKNTDVDTVNLSDDNEPLMPFFHVNQNTNHLQDMESETTTSSSHKLRRNVKRSLRSAVRIRRNTTSNFRIKCEPQSLPENNHDVDENGNDTSIPENTTFNRIDDVDYIFNNGATTEMLSELARIGNDKWMRNNEDTHAQEQIEQSSDVEQEDGYGLGHSFDFTNVPNKRIFQQTRRDHDEDESICDDTDFGLFSPNIEKFIHCSKSVQVTQTLDILHAEKRIYAKNNSAQDCEQQSNSGNEGDLMGTHDANDTDDIGADQENKVVTQSLRSYECYECPLKSSKTVFGLSSKHKLRNIPCKKYLSPPFALYDHLQHHHDLNHHAASKIIQLLINIAKNGLILDSNIDLFSHETIQINRQNPTRFKTNCPLTQYGVYGVLKQHQISLCTGRHGLLRDHLCRYHNFAPVCARKFVKAVMNKINKTEQLFDPNEVIIDQNLEITCPFDVNYSGLQTFNINHPVTNTPCSKKLKKFNLQQHLRQHHHLTLDETRRIMREHRNDHNLNITKNEHDVSNKLKRSKTLKRLQSNQPTY</sequence>
<dbReference type="OrthoDB" id="10015959at2759"/>
<feature type="compositionally biased region" description="Polar residues" evidence="1">
    <location>
        <begin position="402"/>
        <end position="415"/>
    </location>
</feature>
<accession>A0A814BQW8</accession>
<gene>
    <name evidence="2" type="ORF">GPM918_LOCUS10190</name>
    <name evidence="3" type="ORF">SRO942_LOCUS10191</name>
</gene>
<feature type="region of interest" description="Disordered" evidence="1">
    <location>
        <begin position="248"/>
        <end position="272"/>
    </location>
</feature>
<dbReference type="AlphaFoldDB" id="A0A814BQW8"/>
<dbReference type="EMBL" id="CAJOBC010001983">
    <property type="protein sequence ID" value="CAF3709093.1"/>
    <property type="molecule type" value="Genomic_DNA"/>
</dbReference>
<evidence type="ECO:0000256" key="1">
    <source>
        <dbReference type="SAM" id="MobiDB-lite"/>
    </source>
</evidence>
<reference evidence="2" key="1">
    <citation type="submission" date="2021-02" db="EMBL/GenBank/DDBJ databases">
        <authorList>
            <person name="Nowell W R."/>
        </authorList>
    </citation>
    <scope>NUCLEOTIDE SEQUENCE</scope>
</reference>
<organism evidence="2 4">
    <name type="scientific">Didymodactylos carnosus</name>
    <dbReference type="NCBI Taxonomy" id="1234261"/>
    <lineage>
        <taxon>Eukaryota</taxon>
        <taxon>Metazoa</taxon>
        <taxon>Spiralia</taxon>
        <taxon>Gnathifera</taxon>
        <taxon>Rotifera</taxon>
        <taxon>Eurotatoria</taxon>
        <taxon>Bdelloidea</taxon>
        <taxon>Philodinida</taxon>
        <taxon>Philodinidae</taxon>
        <taxon>Didymodactylos</taxon>
    </lineage>
</organism>
<evidence type="ECO:0000313" key="4">
    <source>
        <dbReference type="Proteomes" id="UP000663829"/>
    </source>
</evidence>
<dbReference type="Proteomes" id="UP000663829">
    <property type="component" value="Unassembled WGS sequence"/>
</dbReference>
<keyword evidence="4" id="KW-1185">Reference proteome</keyword>
<feature type="region of interest" description="Disordered" evidence="1">
    <location>
        <begin position="311"/>
        <end position="334"/>
    </location>
</feature>
<feature type="region of interest" description="Disordered" evidence="1">
    <location>
        <begin position="402"/>
        <end position="433"/>
    </location>
</feature>
<proteinExistence type="predicted"/>
<dbReference type="Proteomes" id="UP000681722">
    <property type="component" value="Unassembled WGS sequence"/>
</dbReference>
<comment type="caution">
    <text evidence="2">The sequence shown here is derived from an EMBL/GenBank/DDBJ whole genome shotgun (WGS) entry which is preliminary data.</text>
</comment>
<name>A0A814BQW8_9BILA</name>
<dbReference type="EMBL" id="CAJNOQ010001983">
    <property type="protein sequence ID" value="CAF0931186.1"/>
    <property type="molecule type" value="Genomic_DNA"/>
</dbReference>
<evidence type="ECO:0000313" key="2">
    <source>
        <dbReference type="EMBL" id="CAF0931186.1"/>
    </source>
</evidence>